<keyword evidence="1" id="KW-0472">Membrane</keyword>
<evidence type="ECO:0000313" key="2">
    <source>
        <dbReference type="EMBL" id="KAB8165167.1"/>
    </source>
</evidence>
<keyword evidence="3" id="KW-1185">Reference proteome</keyword>
<evidence type="ECO:0000313" key="3">
    <source>
        <dbReference type="Proteomes" id="UP000314251"/>
    </source>
</evidence>
<dbReference type="GO" id="GO:0005886">
    <property type="term" value="C:plasma membrane"/>
    <property type="evidence" value="ECO:0007669"/>
    <property type="project" value="UniProtKB-SubCell"/>
</dbReference>
<feature type="transmembrane region" description="Helical" evidence="1">
    <location>
        <begin position="182"/>
        <end position="205"/>
    </location>
</feature>
<dbReference type="AlphaFoldDB" id="A0A5N6A8M1"/>
<reference evidence="2" key="1">
    <citation type="submission" date="2019-10" db="EMBL/GenBank/DDBJ databases">
        <title>Nonomuraea sp. nov., isolated from Phyllanthus amarus.</title>
        <authorList>
            <person name="Klykleung N."/>
            <person name="Tanasupawat S."/>
        </authorList>
    </citation>
    <scope>NUCLEOTIDE SEQUENCE [LARGE SCALE GENOMIC DNA]</scope>
    <source>
        <strain evidence="2">3MP-10</strain>
    </source>
</reference>
<comment type="caution">
    <text evidence="2">The sequence shown here is derived from an EMBL/GenBank/DDBJ whole genome shotgun (WGS) entry which is preliminary data.</text>
</comment>
<accession>A0A5N6A8M1</accession>
<gene>
    <name evidence="2" type="ORF">FH607_013695</name>
</gene>
<name>A0A5N6A8M1_9ACTN</name>
<dbReference type="Proteomes" id="UP000314251">
    <property type="component" value="Unassembled WGS sequence"/>
</dbReference>
<protein>
    <submittedName>
        <fullName evidence="2">ABC transporter permease subunit</fullName>
    </submittedName>
</protein>
<feature type="transmembrane region" description="Helical" evidence="1">
    <location>
        <begin position="51"/>
        <end position="71"/>
    </location>
</feature>
<dbReference type="EMBL" id="VDLY02000008">
    <property type="protein sequence ID" value="KAB8165167.1"/>
    <property type="molecule type" value="Genomic_DNA"/>
</dbReference>
<dbReference type="OrthoDB" id="3297985at2"/>
<evidence type="ECO:0000256" key="1">
    <source>
        <dbReference type="SAM" id="Phobius"/>
    </source>
</evidence>
<sequence length="293" mass="29460">MGRLRGALRLRGAGLGAGRVAAAAEERVKAPALGLLRGEWTKLRTLPATPWLLLALALVPPALGAALVLPLEAGECAGPEGCGEDLVRQGLAGVRLGQFAAALLGVLALGAEHTGGTLRLTFVATPRRHRVLLAKGVVVAGVVTAAGAVGVLASVLVARLLLPRGGFTEAAGHPALSLADGATLRAAVGSVLYLVLVAALGLGAAAVFREPAAAIGAVLALLLLAPVLVDLVADPLWRERLARLAPMTAGLAVQATTDLDRLPIQPWPGLGVLAGHAAAWLAAGAAALHRRSP</sequence>
<feature type="transmembrane region" description="Helical" evidence="1">
    <location>
        <begin position="212"/>
        <end position="233"/>
    </location>
</feature>
<feature type="transmembrane region" description="Helical" evidence="1">
    <location>
        <begin position="132"/>
        <end position="162"/>
    </location>
</feature>
<keyword evidence="1" id="KW-1133">Transmembrane helix</keyword>
<keyword evidence="1" id="KW-0812">Transmembrane</keyword>
<dbReference type="GO" id="GO:0140359">
    <property type="term" value="F:ABC-type transporter activity"/>
    <property type="evidence" value="ECO:0007669"/>
    <property type="project" value="InterPro"/>
</dbReference>
<feature type="transmembrane region" description="Helical" evidence="1">
    <location>
        <begin position="267"/>
        <end position="288"/>
    </location>
</feature>
<proteinExistence type="predicted"/>
<organism evidence="2 3">
    <name type="scientific">Streptomyces mimosae</name>
    <dbReference type="NCBI Taxonomy" id="2586635"/>
    <lineage>
        <taxon>Bacteria</taxon>
        <taxon>Bacillati</taxon>
        <taxon>Actinomycetota</taxon>
        <taxon>Actinomycetes</taxon>
        <taxon>Kitasatosporales</taxon>
        <taxon>Streptomycetaceae</taxon>
        <taxon>Streptomyces</taxon>
    </lineage>
</organism>